<evidence type="ECO:0000256" key="1">
    <source>
        <dbReference type="ARBA" id="ARBA00004651"/>
    </source>
</evidence>
<dbReference type="InterPro" id="IPR042094">
    <property type="entry name" value="T2SS_GspF_sf"/>
</dbReference>
<keyword evidence="9" id="KW-1185">Reference proteome</keyword>
<feature type="transmembrane region" description="Helical" evidence="6">
    <location>
        <begin position="6"/>
        <end position="30"/>
    </location>
</feature>
<feature type="transmembrane region" description="Helical" evidence="6">
    <location>
        <begin position="285"/>
        <end position="306"/>
    </location>
</feature>
<dbReference type="HOGENOM" id="CLU_064305_0_0_9"/>
<dbReference type="EMBL" id="CP002028">
    <property type="protein sequence ID" value="ADG81270.1"/>
    <property type="molecule type" value="Genomic_DNA"/>
</dbReference>
<evidence type="ECO:0000256" key="4">
    <source>
        <dbReference type="ARBA" id="ARBA00022989"/>
    </source>
</evidence>
<evidence type="ECO:0000313" key="9">
    <source>
        <dbReference type="Proteomes" id="UP000002377"/>
    </source>
</evidence>
<feature type="transmembrane region" description="Helical" evidence="6">
    <location>
        <begin position="255"/>
        <end position="279"/>
    </location>
</feature>
<evidence type="ECO:0000256" key="5">
    <source>
        <dbReference type="ARBA" id="ARBA00023136"/>
    </source>
</evidence>
<keyword evidence="4 6" id="KW-1133">Transmembrane helix</keyword>
<dbReference type="Gene3D" id="1.20.81.30">
    <property type="entry name" value="Type II secretion system (T2SS), domain F"/>
    <property type="match status" value="1"/>
</dbReference>
<dbReference type="STRING" id="635013.TherJR_0384"/>
<keyword evidence="3 6" id="KW-0812">Transmembrane</keyword>
<keyword evidence="5 6" id="KW-0472">Membrane</keyword>
<accession>D5XAH1</accession>
<feature type="domain" description="Type II secretion system protein GspF" evidence="7">
    <location>
        <begin position="147"/>
        <end position="270"/>
    </location>
</feature>
<evidence type="ECO:0000259" key="7">
    <source>
        <dbReference type="Pfam" id="PF00482"/>
    </source>
</evidence>
<sequence>MDRSWLLLVVSAGAVFCLIWGLYCLGVYYTNNQRLWKTLKPIMVEKKRERSSLFLWFGNRYDRTESGRRLAALLKNAGIGIKPSEYFALLVVFFGLSYYLAHNFLDLFFPIDIICAYLLVRVGSTKFLKVKQQKLVDALNRQLPDICRLLSSSVKAGLNIQQGIELVAREQKPPAQTVFTELAHQLQLGNTLENAFSHIMEELPSKELRLMGSTIIVQRKAGGNMARVLEEMSQTLENRDRVNQELKGKTAETKFVAMILPFMPIVAGLVLNISFPGFFRPLFTPLGLILAALVIGIETVGFILIAKITDIRV</sequence>
<proteinExistence type="predicted"/>
<reference evidence="8 9" key="1">
    <citation type="submission" date="2010-05" db="EMBL/GenBank/DDBJ databases">
        <title>Complete sequence of Thermincola sp. JR.</title>
        <authorList>
            <consortium name="US DOE Joint Genome Institute"/>
            <person name="Lucas S."/>
            <person name="Copeland A."/>
            <person name="Lapidus A."/>
            <person name="Cheng J.-F."/>
            <person name="Bruce D."/>
            <person name="Goodwin L."/>
            <person name="Pitluck S."/>
            <person name="Chertkov O."/>
            <person name="Detter J.C."/>
            <person name="Han C."/>
            <person name="Tapia R."/>
            <person name="Land M."/>
            <person name="Hauser L."/>
            <person name="Kyrpides N."/>
            <person name="Mikhailova N."/>
            <person name="Hazen T.C."/>
            <person name="Woyke T."/>
        </authorList>
    </citation>
    <scope>NUCLEOTIDE SEQUENCE [LARGE SCALE GENOMIC DNA]</scope>
    <source>
        <strain evidence="8 9">JR</strain>
    </source>
</reference>
<evidence type="ECO:0000256" key="2">
    <source>
        <dbReference type="ARBA" id="ARBA00022475"/>
    </source>
</evidence>
<dbReference type="Pfam" id="PF00482">
    <property type="entry name" value="T2SSF"/>
    <property type="match status" value="1"/>
</dbReference>
<dbReference type="AlphaFoldDB" id="D5XAH1"/>
<evidence type="ECO:0000256" key="3">
    <source>
        <dbReference type="ARBA" id="ARBA00022692"/>
    </source>
</evidence>
<name>D5XAH1_THEPJ</name>
<evidence type="ECO:0000256" key="6">
    <source>
        <dbReference type="SAM" id="Phobius"/>
    </source>
</evidence>
<dbReference type="InterPro" id="IPR018076">
    <property type="entry name" value="T2SS_GspF_dom"/>
</dbReference>
<organism evidence="8 9">
    <name type="scientific">Thermincola potens (strain JR)</name>
    <dbReference type="NCBI Taxonomy" id="635013"/>
    <lineage>
        <taxon>Bacteria</taxon>
        <taxon>Bacillati</taxon>
        <taxon>Bacillota</taxon>
        <taxon>Clostridia</taxon>
        <taxon>Eubacteriales</taxon>
        <taxon>Thermincolaceae</taxon>
        <taxon>Thermincola</taxon>
    </lineage>
</organism>
<dbReference type="PANTHER" id="PTHR35007:SF1">
    <property type="entry name" value="PILUS ASSEMBLY PROTEIN"/>
    <property type="match status" value="1"/>
</dbReference>
<dbReference type="OrthoDB" id="9803381at2"/>
<dbReference type="eggNOG" id="COG4965">
    <property type="taxonomic scope" value="Bacteria"/>
</dbReference>
<feature type="transmembrane region" description="Helical" evidence="6">
    <location>
        <begin position="84"/>
        <end position="101"/>
    </location>
</feature>
<evidence type="ECO:0000313" key="8">
    <source>
        <dbReference type="EMBL" id="ADG81270.1"/>
    </source>
</evidence>
<keyword evidence="2" id="KW-1003">Cell membrane</keyword>
<dbReference type="RefSeq" id="WP_013119293.1">
    <property type="nucleotide sequence ID" value="NC_014152.1"/>
</dbReference>
<dbReference type="Proteomes" id="UP000002377">
    <property type="component" value="Chromosome"/>
</dbReference>
<dbReference type="KEGG" id="tjr:TherJR_0384"/>
<protein>
    <submittedName>
        <fullName evidence="8">Type II secretion system F domain protein</fullName>
    </submittedName>
</protein>
<feature type="transmembrane region" description="Helical" evidence="6">
    <location>
        <begin position="107"/>
        <end position="124"/>
    </location>
</feature>
<comment type="subcellular location">
    <subcellularLocation>
        <location evidence="1">Cell membrane</location>
        <topology evidence="1">Multi-pass membrane protein</topology>
    </subcellularLocation>
</comment>
<gene>
    <name evidence="8" type="ordered locus">TherJR_0384</name>
</gene>
<dbReference type="GO" id="GO:0005886">
    <property type="term" value="C:plasma membrane"/>
    <property type="evidence" value="ECO:0007669"/>
    <property type="project" value="UniProtKB-SubCell"/>
</dbReference>
<dbReference type="PANTHER" id="PTHR35007">
    <property type="entry name" value="INTEGRAL MEMBRANE PROTEIN-RELATED"/>
    <property type="match status" value="1"/>
</dbReference>